<feature type="domain" description="Carrier" evidence="1">
    <location>
        <begin position="1"/>
        <end position="77"/>
    </location>
</feature>
<dbReference type="HOGENOM" id="CLU_108696_16_4_9"/>
<accession>D9SLH7</accession>
<dbReference type="Proteomes" id="UP000002730">
    <property type="component" value="Chromosome"/>
</dbReference>
<dbReference type="KEGG" id="ccb:Clocel_3948"/>
<evidence type="ECO:0000259" key="1">
    <source>
        <dbReference type="PROSITE" id="PS50075"/>
    </source>
</evidence>
<dbReference type="eggNOG" id="COG0236">
    <property type="taxonomic scope" value="Bacteria"/>
</dbReference>
<evidence type="ECO:0000313" key="2">
    <source>
        <dbReference type="EMBL" id="ADL53614.1"/>
    </source>
</evidence>
<dbReference type="InterPro" id="IPR036736">
    <property type="entry name" value="ACP-like_sf"/>
</dbReference>
<dbReference type="STRING" id="573061.Clocel_3948"/>
<dbReference type="Pfam" id="PF00550">
    <property type="entry name" value="PP-binding"/>
    <property type="match status" value="1"/>
</dbReference>
<proteinExistence type="predicted"/>
<dbReference type="EMBL" id="CP002160">
    <property type="protein sequence ID" value="ADL53614.1"/>
    <property type="molecule type" value="Genomic_DNA"/>
</dbReference>
<dbReference type="RefSeq" id="WP_010073958.1">
    <property type="nucleotide sequence ID" value="NC_014393.1"/>
</dbReference>
<sequence>MEARKEKIKAFLGRYFRGHELADDENIFELGFVNSLFAMQLVMFVEKEFGLQIGNEDLDFDNFKSINSICTLIESKIK</sequence>
<evidence type="ECO:0000313" key="3">
    <source>
        <dbReference type="Proteomes" id="UP000002730"/>
    </source>
</evidence>
<organism evidence="2 3">
    <name type="scientific">Clostridium cellulovorans (strain ATCC 35296 / DSM 3052 / OCM 3 / 743B)</name>
    <dbReference type="NCBI Taxonomy" id="573061"/>
    <lineage>
        <taxon>Bacteria</taxon>
        <taxon>Bacillati</taxon>
        <taxon>Bacillota</taxon>
        <taxon>Clostridia</taxon>
        <taxon>Eubacteriales</taxon>
        <taxon>Clostridiaceae</taxon>
        <taxon>Clostridium</taxon>
    </lineage>
</organism>
<dbReference type="Gene3D" id="1.10.1200.10">
    <property type="entry name" value="ACP-like"/>
    <property type="match status" value="1"/>
</dbReference>
<dbReference type="InterPro" id="IPR009081">
    <property type="entry name" value="PP-bd_ACP"/>
</dbReference>
<dbReference type="PROSITE" id="PS50075">
    <property type="entry name" value="CARRIER"/>
    <property type="match status" value="1"/>
</dbReference>
<dbReference type="SUPFAM" id="SSF47336">
    <property type="entry name" value="ACP-like"/>
    <property type="match status" value="1"/>
</dbReference>
<dbReference type="AlphaFoldDB" id="D9SLH7"/>
<dbReference type="OrthoDB" id="677810at2"/>
<name>D9SLH7_CLOC7</name>
<protein>
    <submittedName>
        <fullName evidence="2">Phosphopantetheine-binding</fullName>
    </submittedName>
</protein>
<gene>
    <name evidence="2" type="ordered locus">Clocel_3948</name>
</gene>
<reference evidence="2 3" key="1">
    <citation type="submission" date="2010-08" db="EMBL/GenBank/DDBJ databases">
        <title>Complete sequence of Clostridium cellulovorans 743B.</title>
        <authorList>
            <consortium name="US DOE Joint Genome Institute"/>
            <person name="Lucas S."/>
            <person name="Copeland A."/>
            <person name="Lapidus A."/>
            <person name="Cheng J.-F."/>
            <person name="Bruce D."/>
            <person name="Goodwin L."/>
            <person name="Pitluck S."/>
            <person name="Chertkov O."/>
            <person name="Detter J.C."/>
            <person name="Han C."/>
            <person name="Tapia R."/>
            <person name="Land M."/>
            <person name="Hauser L."/>
            <person name="Chang Y.-J."/>
            <person name="Jeffries C."/>
            <person name="Kyrpides N."/>
            <person name="Ivanova N."/>
            <person name="Mikhailova N."/>
            <person name="Hemme C.L."/>
            <person name="Woyke T."/>
        </authorList>
    </citation>
    <scope>NUCLEOTIDE SEQUENCE [LARGE SCALE GENOMIC DNA]</scope>
    <source>
        <strain evidence="3">ATCC 35296 / DSM 3052 / OCM 3 / 743B</strain>
    </source>
</reference>
<keyword evidence="3" id="KW-1185">Reference proteome</keyword>